<evidence type="ECO:0000313" key="1">
    <source>
        <dbReference type="EMBL" id="QWY77381.1"/>
    </source>
</evidence>
<protein>
    <submittedName>
        <fullName evidence="1">NAD(P)H-binding protein</fullName>
    </submittedName>
</protein>
<evidence type="ECO:0000313" key="2">
    <source>
        <dbReference type="Proteomes" id="UP000683551"/>
    </source>
</evidence>
<dbReference type="PANTHER" id="PTHR43781">
    <property type="entry name" value="SACCHAROPINE DEHYDROGENASE"/>
    <property type="match status" value="1"/>
</dbReference>
<dbReference type="EMBL" id="CP071137">
    <property type="protein sequence ID" value="QWY77381.1"/>
    <property type="molecule type" value="Genomic_DNA"/>
</dbReference>
<sequence length="110" mass="12072">MKNRANGSWMLYGAAGYTGTLIAEEAVRRGHRPLLVAGRNAEKLRVLAKRLGLEWETFSLEDKSALFEATGSVDLMLYAAGPFTRTARKAPSFRAGMNSADAEGIHLRFL</sequence>
<accession>A0A9E6MXW4</accession>
<dbReference type="Proteomes" id="UP000683551">
    <property type="component" value="Chromosome"/>
</dbReference>
<dbReference type="InterPro" id="IPR036291">
    <property type="entry name" value="NAD(P)-bd_dom_sf"/>
</dbReference>
<name>A0A9E6MXW4_9PROT</name>
<organism evidence="1 2">
    <name type="scientific">Ferrovum myxofaciens</name>
    <dbReference type="NCBI Taxonomy" id="416213"/>
    <lineage>
        <taxon>Bacteria</taxon>
        <taxon>Pseudomonadati</taxon>
        <taxon>Pseudomonadota</taxon>
        <taxon>Betaproteobacteria</taxon>
        <taxon>Ferrovales</taxon>
        <taxon>Ferrovaceae</taxon>
        <taxon>Ferrovum</taxon>
    </lineage>
</organism>
<gene>
    <name evidence="1" type="ORF">JZL65_13110</name>
</gene>
<dbReference type="SUPFAM" id="SSF51735">
    <property type="entry name" value="NAD(P)-binding Rossmann-fold domains"/>
    <property type="match status" value="1"/>
</dbReference>
<dbReference type="Gene3D" id="3.40.50.720">
    <property type="entry name" value="NAD(P)-binding Rossmann-like Domain"/>
    <property type="match status" value="1"/>
</dbReference>
<dbReference type="RefSeq" id="WP_273144669.1">
    <property type="nucleotide sequence ID" value="NZ_CP053675.1"/>
</dbReference>
<proteinExistence type="predicted"/>
<dbReference type="PANTHER" id="PTHR43781:SF1">
    <property type="entry name" value="SACCHAROPINE DEHYDROGENASE"/>
    <property type="match status" value="1"/>
</dbReference>
<reference evidence="1" key="1">
    <citation type="submission" date="2021-02" db="EMBL/GenBank/DDBJ databases">
        <title>Comparative genomics of Ferrovum myxofaciens strains, predominant extremophile bacteria forming large biofilm stalactites in acid mine ecosystems.</title>
        <authorList>
            <person name="Burkartova K."/>
            <person name="Ridl J."/>
            <person name="Pajer P."/>
            <person name="Falteisek L."/>
        </authorList>
    </citation>
    <scope>NUCLEOTIDE SEQUENCE</scope>
    <source>
        <strain evidence="1">MI1III</strain>
    </source>
</reference>
<dbReference type="AlphaFoldDB" id="A0A9E6MXW4"/>